<gene>
    <name evidence="1" type="ORF">SAMN02746065_108144</name>
</gene>
<dbReference type="AlphaFoldDB" id="A0A1W2BJF8"/>
<dbReference type="RefSeq" id="WP_084068687.1">
    <property type="nucleotide sequence ID" value="NZ_FWXY01000008.1"/>
</dbReference>
<dbReference type="Proteomes" id="UP000192418">
    <property type="component" value="Unassembled WGS sequence"/>
</dbReference>
<proteinExistence type="predicted"/>
<protein>
    <submittedName>
        <fullName evidence="1">Uncharacterized protein</fullName>
    </submittedName>
</protein>
<organism evidence="1 2">
    <name type="scientific">Desulfocicer vacuolatum DSM 3385</name>
    <dbReference type="NCBI Taxonomy" id="1121400"/>
    <lineage>
        <taxon>Bacteria</taxon>
        <taxon>Pseudomonadati</taxon>
        <taxon>Thermodesulfobacteriota</taxon>
        <taxon>Desulfobacteria</taxon>
        <taxon>Desulfobacterales</taxon>
        <taxon>Desulfobacteraceae</taxon>
        <taxon>Desulfocicer</taxon>
    </lineage>
</organism>
<dbReference type="EMBL" id="FWXY01000008">
    <property type="protein sequence ID" value="SMC73077.1"/>
    <property type="molecule type" value="Genomic_DNA"/>
</dbReference>
<evidence type="ECO:0000313" key="1">
    <source>
        <dbReference type="EMBL" id="SMC73077.1"/>
    </source>
</evidence>
<sequence length="80" mass="8992">MPAKKVPDSWDVEPEALLHDNKPIHNDQQLRKAIEPEMTMIRATPNRPENKAVIEGEFGKFEQAVANINLDDSTSEKLPG</sequence>
<reference evidence="1 2" key="1">
    <citation type="submission" date="2017-04" db="EMBL/GenBank/DDBJ databases">
        <authorList>
            <person name="Afonso C.L."/>
            <person name="Miller P.J."/>
            <person name="Scott M.A."/>
            <person name="Spackman E."/>
            <person name="Goraichik I."/>
            <person name="Dimitrov K.M."/>
            <person name="Suarez D.L."/>
            <person name="Swayne D.E."/>
        </authorList>
    </citation>
    <scope>NUCLEOTIDE SEQUENCE [LARGE SCALE GENOMIC DNA]</scope>
    <source>
        <strain evidence="1 2">DSM 3385</strain>
    </source>
</reference>
<name>A0A1W2BJF8_9BACT</name>
<accession>A0A1W2BJF8</accession>
<keyword evidence="2" id="KW-1185">Reference proteome</keyword>
<evidence type="ECO:0000313" key="2">
    <source>
        <dbReference type="Proteomes" id="UP000192418"/>
    </source>
</evidence>